<accession>A0A7J6WT72</accession>
<protein>
    <submittedName>
        <fullName evidence="2">Uncharacterized protein</fullName>
    </submittedName>
</protein>
<name>A0A7J6WT72_THATH</name>
<feature type="compositionally biased region" description="Low complexity" evidence="1">
    <location>
        <begin position="10"/>
        <end position="20"/>
    </location>
</feature>
<proteinExistence type="predicted"/>
<keyword evidence="3" id="KW-1185">Reference proteome</keyword>
<reference evidence="2 3" key="1">
    <citation type="submission" date="2020-06" db="EMBL/GenBank/DDBJ databases">
        <title>Transcriptomic and genomic resources for Thalictrum thalictroides and T. hernandezii: Facilitating candidate gene discovery in an emerging model plant lineage.</title>
        <authorList>
            <person name="Arias T."/>
            <person name="Riano-Pachon D.M."/>
            <person name="Di Stilio V.S."/>
        </authorList>
    </citation>
    <scope>NUCLEOTIDE SEQUENCE [LARGE SCALE GENOMIC DNA]</scope>
    <source>
        <strain evidence="3">cv. WT478/WT964</strain>
        <tissue evidence="2">Leaves</tissue>
    </source>
</reference>
<dbReference type="EMBL" id="JABWDY010011613">
    <property type="protein sequence ID" value="KAF5199665.1"/>
    <property type="molecule type" value="Genomic_DNA"/>
</dbReference>
<evidence type="ECO:0000256" key="1">
    <source>
        <dbReference type="SAM" id="MobiDB-lite"/>
    </source>
</evidence>
<feature type="non-terminal residue" evidence="2">
    <location>
        <position position="1"/>
    </location>
</feature>
<dbReference type="Proteomes" id="UP000554482">
    <property type="component" value="Unassembled WGS sequence"/>
</dbReference>
<sequence>VIHGEEGARGSSSTQQGSQSKAGLDGLQYGKKGAMWLGIIQFRVVTCQVLGEMRTPFFYAKKFMFLSRLKSIIYCMVPVVNLSDG</sequence>
<comment type="caution">
    <text evidence="2">The sequence shown here is derived from an EMBL/GenBank/DDBJ whole genome shotgun (WGS) entry which is preliminary data.</text>
</comment>
<dbReference type="AlphaFoldDB" id="A0A7J6WT72"/>
<gene>
    <name evidence="2" type="ORF">FRX31_010749</name>
</gene>
<evidence type="ECO:0000313" key="3">
    <source>
        <dbReference type="Proteomes" id="UP000554482"/>
    </source>
</evidence>
<feature type="region of interest" description="Disordered" evidence="1">
    <location>
        <begin position="1"/>
        <end position="22"/>
    </location>
</feature>
<organism evidence="2 3">
    <name type="scientific">Thalictrum thalictroides</name>
    <name type="common">Rue-anemone</name>
    <name type="synonym">Anemone thalictroides</name>
    <dbReference type="NCBI Taxonomy" id="46969"/>
    <lineage>
        <taxon>Eukaryota</taxon>
        <taxon>Viridiplantae</taxon>
        <taxon>Streptophyta</taxon>
        <taxon>Embryophyta</taxon>
        <taxon>Tracheophyta</taxon>
        <taxon>Spermatophyta</taxon>
        <taxon>Magnoliopsida</taxon>
        <taxon>Ranunculales</taxon>
        <taxon>Ranunculaceae</taxon>
        <taxon>Thalictroideae</taxon>
        <taxon>Thalictrum</taxon>
    </lineage>
</organism>
<evidence type="ECO:0000313" key="2">
    <source>
        <dbReference type="EMBL" id="KAF5199665.1"/>
    </source>
</evidence>